<feature type="compositionally biased region" description="Basic and acidic residues" evidence="5">
    <location>
        <begin position="830"/>
        <end position="844"/>
    </location>
</feature>
<dbReference type="SMART" id="SM00066">
    <property type="entry name" value="GAL4"/>
    <property type="match status" value="1"/>
</dbReference>
<feature type="compositionally biased region" description="Low complexity" evidence="5">
    <location>
        <begin position="707"/>
        <end position="719"/>
    </location>
</feature>
<dbReference type="Pfam" id="PF00172">
    <property type="entry name" value="Zn_clus"/>
    <property type="match status" value="1"/>
</dbReference>
<feature type="compositionally biased region" description="Polar residues" evidence="5">
    <location>
        <begin position="145"/>
        <end position="154"/>
    </location>
</feature>
<accession>A0A0D1X3F5</accession>
<feature type="region of interest" description="Disordered" evidence="5">
    <location>
        <begin position="326"/>
        <end position="367"/>
    </location>
</feature>
<dbReference type="PROSITE" id="PS50048">
    <property type="entry name" value="ZN2_CY6_FUNGAL_2"/>
    <property type="match status" value="1"/>
</dbReference>
<dbReference type="STRING" id="212818.A0A0D1X3F5"/>
<feature type="domain" description="Zn(2)-C6 fungal-type" evidence="6">
    <location>
        <begin position="751"/>
        <end position="781"/>
    </location>
</feature>
<evidence type="ECO:0000313" key="7">
    <source>
        <dbReference type="EMBL" id="KIV96350.1"/>
    </source>
</evidence>
<keyword evidence="3" id="KW-0804">Transcription</keyword>
<dbReference type="EMBL" id="KN847520">
    <property type="protein sequence ID" value="KIV96350.1"/>
    <property type="molecule type" value="Genomic_DNA"/>
</dbReference>
<feature type="compositionally biased region" description="Basic and acidic residues" evidence="5">
    <location>
        <begin position="646"/>
        <end position="656"/>
    </location>
</feature>
<dbReference type="OMA" id="WREHEAY"/>
<organism evidence="7 8">
    <name type="scientific">Exophiala mesophila</name>
    <name type="common">Black yeast-like fungus</name>
    <dbReference type="NCBI Taxonomy" id="212818"/>
    <lineage>
        <taxon>Eukaryota</taxon>
        <taxon>Fungi</taxon>
        <taxon>Dikarya</taxon>
        <taxon>Ascomycota</taxon>
        <taxon>Pezizomycotina</taxon>
        <taxon>Eurotiomycetes</taxon>
        <taxon>Chaetothyriomycetidae</taxon>
        <taxon>Chaetothyriales</taxon>
        <taxon>Herpotrichiellaceae</taxon>
        <taxon>Exophiala</taxon>
    </lineage>
</organism>
<dbReference type="Proteomes" id="UP000054302">
    <property type="component" value="Unassembled WGS sequence"/>
</dbReference>
<feature type="region of interest" description="Disordered" evidence="5">
    <location>
        <begin position="634"/>
        <end position="683"/>
    </location>
</feature>
<dbReference type="InterPro" id="IPR001138">
    <property type="entry name" value="Zn2Cys6_DnaBD"/>
</dbReference>
<dbReference type="Gene3D" id="4.10.240.10">
    <property type="entry name" value="Zn(2)-C6 fungal-type DNA-binding domain"/>
    <property type="match status" value="1"/>
</dbReference>
<evidence type="ECO:0000256" key="4">
    <source>
        <dbReference type="ARBA" id="ARBA00023242"/>
    </source>
</evidence>
<feature type="compositionally biased region" description="Low complexity" evidence="5">
    <location>
        <begin position="156"/>
        <end position="166"/>
    </location>
</feature>
<feature type="region of interest" description="Disordered" evidence="5">
    <location>
        <begin position="799"/>
        <end position="818"/>
    </location>
</feature>
<dbReference type="GO" id="GO:0000981">
    <property type="term" value="F:DNA-binding transcription factor activity, RNA polymerase II-specific"/>
    <property type="evidence" value="ECO:0007669"/>
    <property type="project" value="InterPro"/>
</dbReference>
<evidence type="ECO:0000256" key="2">
    <source>
        <dbReference type="ARBA" id="ARBA00023125"/>
    </source>
</evidence>
<keyword evidence="4" id="KW-0539">Nucleus</keyword>
<protein>
    <recommendedName>
        <fullName evidence="6">Zn(2)-C6 fungal-type domain-containing protein</fullName>
    </recommendedName>
</protein>
<keyword evidence="2" id="KW-0238">DNA-binding</keyword>
<evidence type="ECO:0000256" key="1">
    <source>
        <dbReference type="ARBA" id="ARBA00023015"/>
    </source>
</evidence>
<feature type="region of interest" description="Disordered" evidence="5">
    <location>
        <begin position="705"/>
        <end position="744"/>
    </location>
</feature>
<feature type="region of interest" description="Disordered" evidence="5">
    <location>
        <begin position="496"/>
        <end position="545"/>
    </location>
</feature>
<feature type="region of interest" description="Disordered" evidence="5">
    <location>
        <begin position="124"/>
        <end position="181"/>
    </location>
</feature>
<feature type="region of interest" description="Disordered" evidence="5">
    <location>
        <begin position="830"/>
        <end position="853"/>
    </location>
</feature>
<evidence type="ECO:0000256" key="5">
    <source>
        <dbReference type="SAM" id="MobiDB-lite"/>
    </source>
</evidence>
<dbReference type="OrthoDB" id="193499at2759"/>
<dbReference type="GO" id="GO:0003677">
    <property type="term" value="F:DNA binding"/>
    <property type="evidence" value="ECO:0007669"/>
    <property type="project" value="UniProtKB-KW"/>
</dbReference>
<keyword evidence="1" id="KW-0805">Transcription regulation</keyword>
<feature type="compositionally biased region" description="Polar residues" evidence="5">
    <location>
        <begin position="503"/>
        <end position="521"/>
    </location>
</feature>
<dbReference type="GO" id="GO:0008270">
    <property type="term" value="F:zinc ion binding"/>
    <property type="evidence" value="ECO:0007669"/>
    <property type="project" value="InterPro"/>
</dbReference>
<dbReference type="InterPro" id="IPR036864">
    <property type="entry name" value="Zn2-C6_fun-type_DNA-bd_sf"/>
</dbReference>
<dbReference type="CDD" id="cd00067">
    <property type="entry name" value="GAL4"/>
    <property type="match status" value="1"/>
</dbReference>
<reference evidence="7 8" key="1">
    <citation type="submission" date="2015-01" db="EMBL/GenBank/DDBJ databases">
        <title>The Genome Sequence of Exophiala mesophila CBS40295.</title>
        <authorList>
            <consortium name="The Broad Institute Genomics Platform"/>
            <person name="Cuomo C."/>
            <person name="de Hoog S."/>
            <person name="Gorbushina A."/>
            <person name="Stielow B."/>
            <person name="Teixiera M."/>
            <person name="Abouelleil A."/>
            <person name="Chapman S.B."/>
            <person name="Priest M."/>
            <person name="Young S.K."/>
            <person name="Wortman J."/>
            <person name="Nusbaum C."/>
            <person name="Birren B."/>
        </authorList>
    </citation>
    <scope>NUCLEOTIDE SEQUENCE [LARGE SCALE GENOMIC DNA]</scope>
    <source>
        <strain evidence="7 8">CBS 40295</strain>
    </source>
</reference>
<evidence type="ECO:0000259" key="6">
    <source>
        <dbReference type="PROSITE" id="PS50048"/>
    </source>
</evidence>
<dbReference type="SUPFAM" id="SSF57701">
    <property type="entry name" value="Zn2/Cys6 DNA-binding domain"/>
    <property type="match status" value="1"/>
</dbReference>
<sequence length="963" mass="104762">MDASPRPNSPLLPPFTIRDLNGPEVPPAVIQITGGQYNSTINSEPDARLQYVDHTDGEIITVGSTFELQQRLDEPVDEPRRVVHCIPHRATQRREEHLIHIFDIKKSSASLAIWREHEAYTSKALRQPNTSESTTTSTAPAVSPDRSSSATFENVSAESTISASSESKPEPVLTSMPPTRPAAASEADLAFTGLLETLQSQLVPLANILDATADGLRRAAEKTTEADATAAEDVLTGFKGIFAELGAMGREFLSSLDAEFQKTRDAASSPVPHDLPVPEPSQPDFNPTISHVQTKVDPAWKRVSFAVPKVNKPSMQKSSLAETKIPNATSADSIPRPGDHVVNARAHDDGSNLSQTKKETESTVDRPYSFLDKVPKAVLTWPPPPPPRLSNKPLSHNNSTFFLNSILDAETTDPDFSVRYPPLMSVRKSKSVGAFHDTTKTDQVGGSAGHTTSALTRYPSIPQFEEQNRAKVASTQNSKAYGFWEPLPGNKANMPVPAARASDNASFSRTSFSSGADTISLPTEEQTEKQKTTPSVVPEDKPKPSQLVRNIPGSWPEPHSNDWFAPKPWPSFSYETPLATYEPAHDFSARVSSPGVESYYRAPIFPRRNQTVSGTNPAARLNGPFDPLASLPTFRPKAQKSQPNLKIDEQKSKTEVSTRLPQRGHTVHHTDRGRAPSAMSPPLAWKPPTLWDGFVQRGLGHAKSFDESLSSGHWESSSSGGWGQNATQSSLPGTASQDTSIADKPKASKIACRPCITSKIKCNGQRPLCNRCSQSGKQCSYLFDLLNVETAHQEAVREHPSGAPLDSKGESTAPANTLPVIGRPVFRSWSDRETQEAAKPERPAHPQPFFGYNSPPSPVFTLATSSAARRAEGPMPPRHSPPSAATVIETCVQMLKDMGYGKSDANELARLNVYAGAAAGNVEDAIEMIEEDREAMRHYAEAEDLDDFRSQVEDFSANGEIRL</sequence>
<feature type="region of interest" description="Disordered" evidence="5">
    <location>
        <begin position="264"/>
        <end position="285"/>
    </location>
</feature>
<evidence type="ECO:0000256" key="3">
    <source>
        <dbReference type="ARBA" id="ARBA00023163"/>
    </source>
</evidence>
<dbReference type="VEuPathDB" id="FungiDB:PV10_00231"/>
<feature type="compositionally biased region" description="Polar residues" evidence="5">
    <location>
        <begin position="724"/>
        <end position="740"/>
    </location>
</feature>
<proteinExistence type="predicted"/>
<dbReference type="GeneID" id="27318076"/>
<gene>
    <name evidence="7" type="ORF">PV10_00231</name>
</gene>
<feature type="compositionally biased region" description="Basic and acidic residues" evidence="5">
    <location>
        <begin position="345"/>
        <end position="364"/>
    </location>
</feature>
<keyword evidence="8" id="KW-1185">Reference proteome</keyword>
<dbReference type="RefSeq" id="XP_016227924.1">
    <property type="nucleotide sequence ID" value="XM_016364275.1"/>
</dbReference>
<evidence type="ECO:0000313" key="8">
    <source>
        <dbReference type="Proteomes" id="UP000054302"/>
    </source>
</evidence>
<dbReference type="HOGENOM" id="CLU_013291_0_0_1"/>
<dbReference type="AlphaFoldDB" id="A0A0D1X3F5"/>
<name>A0A0D1X3F5_EXOME</name>